<dbReference type="EMBL" id="JAEMWZ010000438">
    <property type="protein sequence ID" value="KAG7117710.1"/>
    <property type="molecule type" value="Genomic_DNA"/>
</dbReference>
<sequence>MSPWVHPHQALTQTGTQHWALHNHALIYGASGITGWSITNALLEGYPSKDTFASVTALTNRPLDPDAAFWPNSEKLQIASGVDILTSKGQDGLEADLKAKVKNIANISHVYFFAYIMDTDPAKECSINKELIKRAVSAVENLSQSLKFVVLPTGTKAYGVHLLDENFPFKNDLPLRESLPRIPEPYASQMFYYDQTDMLFEMAKGKSWTWCEVIPDNIIGFVPNNNIYCLAQTVGTYLALYAELEGKGAEVPFPGTERSWRNLSNESNQDIVARVCIYASLHPETTAEQRYNATDNSQPSSWSEKWPVICEYFGLKGTAPPPGGSGPQPAQYLAEHFDDWKALEEKYGLVSGRVGNDRSFGPFAYFIITMLDFDRQMDLSKCHGMWGSAKEEIDTKTSCWTTLDRFRKAKIIP</sequence>
<reference evidence="2" key="1">
    <citation type="journal article" date="2021" name="Mol. Plant Pathol.">
        <title>A 20-kb lineage-specific genomic region tames virulence in pathogenic amphidiploid Verticillium longisporum.</title>
        <authorList>
            <person name="Harting R."/>
            <person name="Starke J."/>
            <person name="Kusch H."/>
            <person name="Poggeler S."/>
            <person name="Maurus I."/>
            <person name="Schluter R."/>
            <person name="Landesfeind M."/>
            <person name="Bulla I."/>
            <person name="Nowrousian M."/>
            <person name="de Jonge R."/>
            <person name="Stahlhut G."/>
            <person name="Hoff K.J."/>
            <person name="Asshauer K.P."/>
            <person name="Thurmer A."/>
            <person name="Stanke M."/>
            <person name="Daniel R."/>
            <person name="Morgenstern B."/>
            <person name="Thomma B.P.H.J."/>
            <person name="Kronstad J.W."/>
            <person name="Braus-Stromeyer S.A."/>
            <person name="Braus G.H."/>
        </authorList>
    </citation>
    <scope>NUCLEOTIDE SEQUENCE</scope>
    <source>
        <strain evidence="2">Vl32</strain>
    </source>
</reference>
<protein>
    <submittedName>
        <fullName evidence="2">Short chain dehydrogenase sirQ like protein</fullName>
    </submittedName>
</protein>
<dbReference type="PANTHER" id="PTHR32487:SF8">
    <property type="entry name" value="NAD-DEPENDENT EPIMERASE_DEHYDRATASE DOMAIN-CONTAINING PROTEIN"/>
    <property type="match status" value="1"/>
</dbReference>
<name>A0A8I3AKH0_VERLO</name>
<dbReference type="Pfam" id="PF22917">
    <property type="entry name" value="PRISE"/>
    <property type="match status" value="1"/>
</dbReference>
<dbReference type="PANTHER" id="PTHR32487">
    <property type="entry name" value="3-OXO-DELTA(4,5)-STEROID 5-BETA-REDUCTASE"/>
    <property type="match status" value="1"/>
</dbReference>
<organism evidence="2 3">
    <name type="scientific">Verticillium longisporum</name>
    <name type="common">Verticillium dahliae var. longisporum</name>
    <dbReference type="NCBI Taxonomy" id="100787"/>
    <lineage>
        <taxon>Eukaryota</taxon>
        <taxon>Fungi</taxon>
        <taxon>Dikarya</taxon>
        <taxon>Ascomycota</taxon>
        <taxon>Pezizomycotina</taxon>
        <taxon>Sordariomycetes</taxon>
        <taxon>Hypocreomycetidae</taxon>
        <taxon>Glomerellales</taxon>
        <taxon>Plectosphaerellaceae</taxon>
        <taxon>Verticillium</taxon>
    </lineage>
</organism>
<dbReference type="CDD" id="cd08948">
    <property type="entry name" value="5beta-POR_like_SDR_a"/>
    <property type="match status" value="1"/>
</dbReference>
<gene>
    <name evidence="2" type="ORF">HYQ45_015739</name>
</gene>
<dbReference type="OrthoDB" id="1731983at2759"/>
<evidence type="ECO:0000259" key="1">
    <source>
        <dbReference type="Pfam" id="PF22917"/>
    </source>
</evidence>
<dbReference type="AlphaFoldDB" id="A0A8I3AKH0"/>
<evidence type="ECO:0000313" key="2">
    <source>
        <dbReference type="EMBL" id="KAG7117710.1"/>
    </source>
</evidence>
<feature type="domain" description="PRISE-like Rossmann-fold" evidence="1">
    <location>
        <begin position="25"/>
        <end position="413"/>
    </location>
</feature>
<dbReference type="Proteomes" id="UP000689129">
    <property type="component" value="Unassembled WGS sequence"/>
</dbReference>
<comment type="caution">
    <text evidence="2">The sequence shown here is derived from an EMBL/GenBank/DDBJ whole genome shotgun (WGS) entry which is preliminary data.</text>
</comment>
<proteinExistence type="predicted"/>
<dbReference type="InterPro" id="IPR055222">
    <property type="entry name" value="PRISE-like_Rossmann-fold"/>
</dbReference>
<evidence type="ECO:0000313" key="3">
    <source>
        <dbReference type="Proteomes" id="UP000689129"/>
    </source>
</evidence>
<accession>A0A8I3AKH0</accession>